<protein>
    <recommendedName>
        <fullName evidence="4">RuvB-like helicase</fullName>
        <ecNumber evidence="4">3.6.4.12</ecNumber>
    </recommendedName>
</protein>
<dbReference type="SUPFAM" id="SSF52540">
    <property type="entry name" value="P-loop containing nucleoside triphosphate hydrolases"/>
    <property type="match status" value="1"/>
</dbReference>
<dbReference type="Gene3D" id="2.40.50.360">
    <property type="entry name" value="RuvB-like helicase, domain II"/>
    <property type="match status" value="1"/>
</dbReference>
<organism evidence="7 8">
    <name type="scientific">Dermatophagoides pteronyssinus</name>
    <name type="common">European house dust mite</name>
    <dbReference type="NCBI Taxonomy" id="6956"/>
    <lineage>
        <taxon>Eukaryota</taxon>
        <taxon>Metazoa</taxon>
        <taxon>Ecdysozoa</taxon>
        <taxon>Arthropoda</taxon>
        <taxon>Chelicerata</taxon>
        <taxon>Arachnida</taxon>
        <taxon>Acari</taxon>
        <taxon>Acariformes</taxon>
        <taxon>Sarcoptiformes</taxon>
        <taxon>Astigmata</taxon>
        <taxon>Psoroptidia</taxon>
        <taxon>Analgoidea</taxon>
        <taxon>Pyroglyphidae</taxon>
        <taxon>Dermatophagoidinae</taxon>
        <taxon>Dermatophagoides</taxon>
    </lineage>
</organism>
<dbReference type="GO" id="GO:0005524">
    <property type="term" value="F:ATP binding"/>
    <property type="evidence" value="ECO:0007669"/>
    <property type="project" value="UniProtKB-KW"/>
</dbReference>
<dbReference type="GO" id="GO:0006281">
    <property type="term" value="P:DNA repair"/>
    <property type="evidence" value="ECO:0007669"/>
    <property type="project" value="UniProtKB-KW"/>
</dbReference>
<keyword evidence="1 4" id="KW-0547">Nucleotide-binding</keyword>
<evidence type="ECO:0000256" key="3">
    <source>
        <dbReference type="ARBA" id="ARBA00022840"/>
    </source>
</evidence>
<dbReference type="Proteomes" id="UP000515146">
    <property type="component" value="Unplaced"/>
</dbReference>
<comment type="function">
    <text evidence="4">Proposed core component of the chromatin remodeling Ino80 complex which is involved in transcriptional regulation, DNA replication and probably DNA repair.</text>
</comment>
<dbReference type="InterPro" id="IPR027238">
    <property type="entry name" value="RuvB-like"/>
</dbReference>
<keyword evidence="3 4" id="KW-0067">ATP-binding</keyword>
<name>A0A6P6Y9T7_DERPT</name>
<dbReference type="Gene3D" id="1.10.8.60">
    <property type="match status" value="1"/>
</dbReference>
<keyword evidence="4" id="KW-0804">Transcription</keyword>
<dbReference type="EC" id="3.6.4.12" evidence="4"/>
<dbReference type="Pfam" id="PF17856">
    <property type="entry name" value="TIP49_C"/>
    <property type="match status" value="1"/>
</dbReference>
<dbReference type="Gene3D" id="3.40.50.300">
    <property type="entry name" value="P-loop containing nucleotide triphosphate hydrolases"/>
    <property type="match status" value="1"/>
</dbReference>
<keyword evidence="4" id="KW-0805">Transcription regulation</keyword>
<evidence type="ECO:0000256" key="2">
    <source>
        <dbReference type="ARBA" id="ARBA00022801"/>
    </source>
</evidence>
<feature type="domain" description="RuvB-like AAA-lid" evidence="6">
    <location>
        <begin position="370"/>
        <end position="435"/>
    </location>
</feature>
<feature type="domain" description="TIP49 P-loop" evidence="5">
    <location>
        <begin position="18"/>
        <end position="363"/>
    </location>
</feature>
<keyword evidence="2 4" id="KW-0378">Hydrolase</keyword>
<keyword evidence="4" id="KW-0347">Helicase</keyword>
<keyword evidence="4" id="KW-0539">Nucleus</keyword>
<evidence type="ECO:0000259" key="6">
    <source>
        <dbReference type="Pfam" id="PF17856"/>
    </source>
</evidence>
<dbReference type="GO" id="GO:0016787">
    <property type="term" value="F:hydrolase activity"/>
    <property type="evidence" value="ECO:0007669"/>
    <property type="project" value="UniProtKB-KW"/>
</dbReference>
<dbReference type="GO" id="GO:0003678">
    <property type="term" value="F:DNA helicase activity"/>
    <property type="evidence" value="ECO:0007669"/>
    <property type="project" value="UniProtKB-EC"/>
</dbReference>
<keyword evidence="7" id="KW-1185">Reference proteome</keyword>
<keyword evidence="4" id="KW-0156">Chromatin regulator</keyword>
<gene>
    <name evidence="8" type="primary">LOC113796180</name>
</gene>
<dbReference type="InterPro" id="IPR042487">
    <property type="entry name" value="RuvBL1/2_DNA/RNA_bd_dom"/>
</dbReference>
<dbReference type="RefSeq" id="XP_027202218.1">
    <property type="nucleotide sequence ID" value="XM_027346417.1"/>
</dbReference>
<evidence type="ECO:0000256" key="1">
    <source>
        <dbReference type="ARBA" id="ARBA00022741"/>
    </source>
</evidence>
<dbReference type="GO" id="GO:0006325">
    <property type="term" value="P:chromatin organization"/>
    <property type="evidence" value="ECO:0007669"/>
    <property type="project" value="UniProtKB-KW"/>
</dbReference>
<dbReference type="InterPro" id="IPR041048">
    <property type="entry name" value="RuvB-like_C"/>
</dbReference>
<dbReference type="Pfam" id="PF06068">
    <property type="entry name" value="TIP49"/>
    <property type="match status" value="1"/>
</dbReference>
<comment type="catalytic activity">
    <reaction evidence="4">
        <text>ATP + H2O = ADP + phosphate + H(+)</text>
        <dbReference type="Rhea" id="RHEA:13065"/>
        <dbReference type="ChEBI" id="CHEBI:15377"/>
        <dbReference type="ChEBI" id="CHEBI:15378"/>
        <dbReference type="ChEBI" id="CHEBI:30616"/>
        <dbReference type="ChEBI" id="CHEBI:43474"/>
        <dbReference type="ChEBI" id="CHEBI:456216"/>
        <dbReference type="EC" id="3.6.4.12"/>
    </reaction>
</comment>
<dbReference type="InterPro" id="IPR010339">
    <property type="entry name" value="TIP49_P-loop"/>
</dbReference>
<comment type="subcellular location">
    <subcellularLocation>
        <location evidence="4">Nucleus</location>
    </subcellularLocation>
</comment>
<dbReference type="InParanoid" id="A0A6P6Y9T7"/>
<reference evidence="8" key="1">
    <citation type="submission" date="2025-08" db="UniProtKB">
        <authorList>
            <consortium name="RefSeq"/>
        </authorList>
    </citation>
    <scope>IDENTIFICATION</scope>
    <source>
        <strain evidence="8">Airmid</strain>
    </source>
</reference>
<evidence type="ECO:0000313" key="7">
    <source>
        <dbReference type="Proteomes" id="UP000515146"/>
    </source>
</evidence>
<dbReference type="AlphaFoldDB" id="A0A6P6Y9T7"/>
<dbReference type="InterPro" id="IPR027417">
    <property type="entry name" value="P-loop_NTPase"/>
</dbReference>
<evidence type="ECO:0000256" key="4">
    <source>
        <dbReference type="RuleBase" id="RU363048"/>
    </source>
</evidence>
<keyword evidence="4" id="KW-0234">DNA repair</keyword>
<dbReference type="GO" id="GO:0005634">
    <property type="term" value="C:nucleus"/>
    <property type="evidence" value="ECO:0007669"/>
    <property type="project" value="UniProtKB-SubCell"/>
</dbReference>
<sequence>MTLLLNDLNKLNTRQTKLSLHSHIQGLGLEYNLQDVSVNPVLFESDGFVGQVEARKAAYIALSLIKKKSLSGRIMILAGKSGTGKTAIAYAMSQALGNDIPFTHLIGSEVYSMNLSKCEVLTQALRQSVAVYIKDQVEVVVGEVVEIIIETTKNGTRKASLTLKTTDMEGLYKIGPKLILAFEKKNITSGDIISLDKKTGRVTKLGRTYNRSIKYDAVLNDDVLMETPSGELQQSKEVNYHASLHDIDVINSRTEGFTALFAGDTGEIPYEIRQKVDEKISEWILEEKAKLVPGVLFIDESYLLDIECFSFLNKALEVQGLPLVILSTNKGLANVRGTNQISPHGISTDLLDRAWIINTKQYTIDECRKILQLRISHEQVSIDTDAAELLVQIATKSSLRYTINLIALCKIYAYRKNHEAIAVSDVEATYKLFFDVGRSIEYIKRMDKLFC</sequence>
<dbReference type="PANTHER" id="PTHR11093">
    <property type="entry name" value="RUVB-RELATED REPTIN AND PONTIN"/>
    <property type="match status" value="1"/>
</dbReference>
<evidence type="ECO:0000259" key="5">
    <source>
        <dbReference type="Pfam" id="PF06068"/>
    </source>
</evidence>
<proteinExistence type="inferred from homology"/>
<dbReference type="OrthoDB" id="10060499at2759"/>
<comment type="similarity">
    <text evidence="4">Belongs to the RuvB family.</text>
</comment>
<dbReference type="KEGG" id="dpte:113796180"/>
<keyword evidence="4" id="KW-0227">DNA damage</keyword>
<accession>A0A6P6Y9T7</accession>
<evidence type="ECO:0000313" key="8">
    <source>
        <dbReference type="RefSeq" id="XP_027202218.1"/>
    </source>
</evidence>